<dbReference type="AlphaFoldDB" id="A0AAP0QN74"/>
<sequence>MPFSTSTEQTFAANDDLLRGFVSKRRVTNTLRRELSNSRWGQSHLRERDDLMMERVEGCWNGHRIGSWIVGNLMIGAMHAMHGSGRVTRFGARYGCRDRVMLRMHAMHGWGLTIGMGIIGKYLNIWIKVFRRGLAEVDGINGFTIREFSDGKVGEFLFHTLRFWAEGLDVFRNRYHRFPMRNRIIIIVLRVHVLICQLSQSTKTGL</sequence>
<comment type="caution">
    <text evidence="1">The sequence shown here is derived from an EMBL/GenBank/DDBJ whole genome shotgun (WGS) entry which is preliminary data.</text>
</comment>
<dbReference type="EMBL" id="JBCGBO010000005">
    <property type="protein sequence ID" value="KAK9200869.1"/>
    <property type="molecule type" value="Genomic_DNA"/>
</dbReference>
<gene>
    <name evidence="1" type="ORF">WN944_016068</name>
</gene>
<accession>A0AAP0QN74</accession>
<name>A0AAP0QN74_9ROSI</name>
<organism evidence="1 2">
    <name type="scientific">Citrus x changshan-huyou</name>
    <dbReference type="NCBI Taxonomy" id="2935761"/>
    <lineage>
        <taxon>Eukaryota</taxon>
        <taxon>Viridiplantae</taxon>
        <taxon>Streptophyta</taxon>
        <taxon>Embryophyta</taxon>
        <taxon>Tracheophyta</taxon>
        <taxon>Spermatophyta</taxon>
        <taxon>Magnoliopsida</taxon>
        <taxon>eudicotyledons</taxon>
        <taxon>Gunneridae</taxon>
        <taxon>Pentapetalae</taxon>
        <taxon>rosids</taxon>
        <taxon>malvids</taxon>
        <taxon>Sapindales</taxon>
        <taxon>Rutaceae</taxon>
        <taxon>Aurantioideae</taxon>
        <taxon>Citrus</taxon>
    </lineage>
</organism>
<dbReference type="Proteomes" id="UP001428341">
    <property type="component" value="Unassembled WGS sequence"/>
</dbReference>
<evidence type="ECO:0000313" key="1">
    <source>
        <dbReference type="EMBL" id="KAK9200869.1"/>
    </source>
</evidence>
<reference evidence="1 2" key="1">
    <citation type="submission" date="2024-05" db="EMBL/GenBank/DDBJ databases">
        <title>Haplotype-resolved chromosome-level genome assembly of Huyou (Citrus changshanensis).</title>
        <authorList>
            <person name="Miao C."/>
            <person name="Chen W."/>
            <person name="Wu Y."/>
            <person name="Wang L."/>
            <person name="Zhao S."/>
            <person name="Grierson D."/>
            <person name="Xu C."/>
            <person name="Chen K."/>
        </authorList>
    </citation>
    <scope>NUCLEOTIDE SEQUENCE [LARGE SCALE GENOMIC DNA]</scope>
    <source>
        <strain evidence="1">01-14</strain>
        <tissue evidence="1">Leaf</tissue>
    </source>
</reference>
<keyword evidence="2" id="KW-1185">Reference proteome</keyword>
<evidence type="ECO:0000313" key="2">
    <source>
        <dbReference type="Proteomes" id="UP001428341"/>
    </source>
</evidence>
<protein>
    <submittedName>
        <fullName evidence="1">Uncharacterized protein</fullName>
    </submittedName>
</protein>
<proteinExistence type="predicted"/>